<dbReference type="EMBL" id="BFAD01000007">
    <property type="protein sequence ID" value="GBE85213.1"/>
    <property type="molecule type" value="Genomic_DNA"/>
</dbReference>
<dbReference type="AlphaFoldDB" id="A0A401GSP5"/>
<dbReference type="RefSeq" id="XP_027616126.1">
    <property type="nucleotide sequence ID" value="XM_027760325.1"/>
</dbReference>
<reference evidence="1 2" key="1">
    <citation type="journal article" date="2018" name="Sci. Rep.">
        <title>Genome sequence of the cauliflower mushroom Sparassis crispa (Hanabiratake) and its association with beneficial usage.</title>
        <authorList>
            <person name="Kiyama R."/>
            <person name="Furutani Y."/>
            <person name="Kawaguchi K."/>
            <person name="Nakanishi T."/>
        </authorList>
    </citation>
    <scope>NUCLEOTIDE SEQUENCE [LARGE SCALE GENOMIC DNA]</scope>
</reference>
<dbReference type="Gene3D" id="3.40.50.720">
    <property type="entry name" value="NAD(P)-binding Rossmann-like Domain"/>
    <property type="match status" value="1"/>
</dbReference>
<evidence type="ECO:0000313" key="2">
    <source>
        <dbReference type="Proteomes" id="UP000287166"/>
    </source>
</evidence>
<proteinExistence type="predicted"/>
<dbReference type="Pfam" id="PF00106">
    <property type="entry name" value="adh_short"/>
    <property type="match status" value="1"/>
</dbReference>
<dbReference type="GeneID" id="38782130"/>
<gene>
    <name evidence="1" type="ORF">SCP_0703990</name>
</gene>
<evidence type="ECO:0008006" key="3">
    <source>
        <dbReference type="Google" id="ProtNLM"/>
    </source>
</evidence>
<dbReference type="PANTHER" id="PTHR45458:SF3">
    <property type="entry name" value="CHAIN DEHYDROGENASE (ATSC), PUTATIVE-RELATED"/>
    <property type="match status" value="1"/>
</dbReference>
<dbReference type="InterPro" id="IPR036291">
    <property type="entry name" value="NAD(P)-bd_dom_sf"/>
</dbReference>
<keyword evidence="2" id="KW-1185">Reference proteome</keyword>
<protein>
    <recommendedName>
        <fullName evidence="3">NAD(P)-binding protein</fullName>
    </recommendedName>
</protein>
<sequence>MPSYAVVGGSRGIGLEFVRQLSANPDNTVFVLVRDKARSSHLASVVAAAGNNIHVFQADVAAAAEIAQLTGGGLDVLIHNAARLEGPHLYRNLTNYESEEQLDEDFLQFFKVNVLGVVHTVNAFLPLLRKGTAKKIIILAYGTTKAGTHMVVTKYAALLENEGFTVVALSPGLVDTSATAVVDESDRTPAQTRAGTLADVDTDKTDYNRRLQDITAITPEESVKGMLKVIQTVGPADTGAFLWTGNLSV</sequence>
<dbReference type="Proteomes" id="UP000287166">
    <property type="component" value="Unassembled WGS sequence"/>
</dbReference>
<dbReference type="FunCoup" id="A0A401GSP5">
    <property type="interactions" value="95"/>
</dbReference>
<accession>A0A401GSP5</accession>
<dbReference type="OrthoDB" id="9876299at2759"/>
<name>A0A401GSP5_9APHY</name>
<evidence type="ECO:0000313" key="1">
    <source>
        <dbReference type="EMBL" id="GBE85213.1"/>
    </source>
</evidence>
<dbReference type="InParanoid" id="A0A401GSP5"/>
<dbReference type="InterPro" id="IPR052184">
    <property type="entry name" value="SDR_enzymes"/>
</dbReference>
<comment type="caution">
    <text evidence="1">The sequence shown here is derived from an EMBL/GenBank/DDBJ whole genome shotgun (WGS) entry which is preliminary data.</text>
</comment>
<dbReference type="InterPro" id="IPR002347">
    <property type="entry name" value="SDR_fam"/>
</dbReference>
<organism evidence="1 2">
    <name type="scientific">Sparassis crispa</name>
    <dbReference type="NCBI Taxonomy" id="139825"/>
    <lineage>
        <taxon>Eukaryota</taxon>
        <taxon>Fungi</taxon>
        <taxon>Dikarya</taxon>
        <taxon>Basidiomycota</taxon>
        <taxon>Agaricomycotina</taxon>
        <taxon>Agaricomycetes</taxon>
        <taxon>Polyporales</taxon>
        <taxon>Sparassidaceae</taxon>
        <taxon>Sparassis</taxon>
    </lineage>
</organism>
<dbReference type="GO" id="GO:0016616">
    <property type="term" value="F:oxidoreductase activity, acting on the CH-OH group of donors, NAD or NADP as acceptor"/>
    <property type="evidence" value="ECO:0007669"/>
    <property type="project" value="TreeGrafter"/>
</dbReference>
<dbReference type="SUPFAM" id="SSF51735">
    <property type="entry name" value="NAD(P)-binding Rossmann-fold domains"/>
    <property type="match status" value="1"/>
</dbReference>
<dbReference type="PANTHER" id="PTHR45458">
    <property type="entry name" value="SHORT-CHAIN DEHYDROGENASE/REDUCTASE SDR"/>
    <property type="match status" value="1"/>
</dbReference>
<dbReference type="PRINTS" id="PR00081">
    <property type="entry name" value="GDHRDH"/>
</dbReference>